<evidence type="ECO:0000313" key="3">
    <source>
        <dbReference type="EMBL" id="CAL6025406.1"/>
    </source>
</evidence>
<proteinExistence type="predicted"/>
<evidence type="ECO:0000313" key="1">
    <source>
        <dbReference type="EMBL" id="CAI9941410.1"/>
    </source>
</evidence>
<dbReference type="Proteomes" id="UP001642409">
    <property type="component" value="Unassembled WGS sequence"/>
</dbReference>
<evidence type="ECO:0000313" key="2">
    <source>
        <dbReference type="EMBL" id="CAI9974631.1"/>
    </source>
</evidence>
<dbReference type="EMBL" id="CATOUU010001153">
    <property type="protein sequence ID" value="CAI9974631.1"/>
    <property type="molecule type" value="Genomic_DNA"/>
</dbReference>
<organism evidence="2">
    <name type="scientific">Hexamita inflata</name>
    <dbReference type="NCBI Taxonomy" id="28002"/>
    <lineage>
        <taxon>Eukaryota</taxon>
        <taxon>Metamonada</taxon>
        <taxon>Diplomonadida</taxon>
        <taxon>Hexamitidae</taxon>
        <taxon>Hexamitinae</taxon>
        <taxon>Hexamita</taxon>
    </lineage>
</organism>
<comment type="caution">
    <text evidence="2">The sequence shown here is derived from an EMBL/GenBank/DDBJ whole genome shotgun (WGS) entry which is preliminary data.</text>
</comment>
<gene>
    <name evidence="1" type="ORF">HINF_LOCUS29055</name>
    <name evidence="3" type="ORF">HINF_LOCUS30244</name>
    <name evidence="4" type="ORF">HINF_LOCUS59901</name>
    <name evidence="2" type="ORF">HINF_LOCUS62276</name>
</gene>
<protein>
    <submittedName>
        <fullName evidence="3">Hypothetical_protein</fullName>
    </submittedName>
</protein>
<evidence type="ECO:0000313" key="5">
    <source>
        <dbReference type="Proteomes" id="UP001642409"/>
    </source>
</evidence>
<name>A0AA86RHU6_9EUKA</name>
<dbReference type="AlphaFoldDB" id="A0AA86RHU6"/>
<keyword evidence="5" id="KW-1185">Reference proteome</keyword>
<dbReference type="EMBL" id="CAXDID020000347">
    <property type="protein sequence ID" value="CAL6080514.1"/>
    <property type="molecule type" value="Genomic_DNA"/>
</dbReference>
<dbReference type="EMBL" id="CATOUU010000694">
    <property type="protein sequence ID" value="CAI9941410.1"/>
    <property type="molecule type" value="Genomic_DNA"/>
</dbReference>
<dbReference type="EMBL" id="CAXDID020000099">
    <property type="protein sequence ID" value="CAL6025406.1"/>
    <property type="molecule type" value="Genomic_DNA"/>
</dbReference>
<sequence length="171" mass="19704">MHLHESITNRLKESNDQQVTHQLFTLQKADSELQEVMQQVPARFRNPGQQDDLLTQLSQFKFGTWFNGQSEQSLAPYQKIYVGGHDETHLSIFNIYPQMQTQTELIFESQKCKDVSHSVQIILLSASIFIKQVNQQIHPPFTLSAIQLRAGSQEEHTYPSQNQGHAMKHKC</sequence>
<reference evidence="2" key="1">
    <citation type="submission" date="2023-06" db="EMBL/GenBank/DDBJ databases">
        <authorList>
            <person name="Kurt Z."/>
        </authorList>
    </citation>
    <scope>NUCLEOTIDE SEQUENCE</scope>
</reference>
<accession>A0AA86RHU6</accession>
<reference evidence="3 5" key="2">
    <citation type="submission" date="2024-07" db="EMBL/GenBank/DDBJ databases">
        <authorList>
            <person name="Akdeniz Z."/>
        </authorList>
    </citation>
    <scope>NUCLEOTIDE SEQUENCE [LARGE SCALE GENOMIC DNA]</scope>
</reference>
<evidence type="ECO:0000313" key="4">
    <source>
        <dbReference type="EMBL" id="CAL6080514.1"/>
    </source>
</evidence>